<proteinExistence type="predicted"/>
<protein>
    <submittedName>
        <fullName evidence="1">Uncharacterized protein</fullName>
    </submittedName>
</protein>
<dbReference type="AlphaFoldDB" id="A0A4R3L7K4"/>
<keyword evidence="2" id="KW-1185">Reference proteome</keyword>
<dbReference type="OrthoDB" id="2988713at2"/>
<dbReference type="RefSeq" id="WP_131924375.1">
    <property type="nucleotide sequence ID" value="NZ_SMAG01000003.1"/>
</dbReference>
<comment type="caution">
    <text evidence="1">The sequence shown here is derived from an EMBL/GenBank/DDBJ whole genome shotgun (WGS) entry which is preliminary data.</text>
</comment>
<evidence type="ECO:0000313" key="2">
    <source>
        <dbReference type="Proteomes" id="UP000294937"/>
    </source>
</evidence>
<evidence type="ECO:0000313" key="1">
    <source>
        <dbReference type="EMBL" id="TCS95015.1"/>
    </source>
</evidence>
<gene>
    <name evidence="1" type="ORF">EDD58_103440</name>
</gene>
<organism evidence="1 2">
    <name type="scientific">Hazenella coriacea</name>
    <dbReference type="NCBI Taxonomy" id="1179467"/>
    <lineage>
        <taxon>Bacteria</taxon>
        <taxon>Bacillati</taxon>
        <taxon>Bacillota</taxon>
        <taxon>Bacilli</taxon>
        <taxon>Bacillales</taxon>
        <taxon>Thermoactinomycetaceae</taxon>
        <taxon>Hazenella</taxon>
    </lineage>
</organism>
<accession>A0A4R3L7K4</accession>
<name>A0A4R3L7K4_9BACL</name>
<sequence>MEKPIDHFIQTLSTLTEKPFSQLEHRQFAGASFFMVQLKPPFSKRDLEQFLLDEMNHFFKNTIFTYELTYLRTSKSEFIYRLQLRVPDEKSFCCGNQCPHCILFKKSSN</sequence>
<dbReference type="EMBL" id="SMAG01000003">
    <property type="protein sequence ID" value="TCS95015.1"/>
    <property type="molecule type" value="Genomic_DNA"/>
</dbReference>
<reference evidence="1 2" key="1">
    <citation type="submission" date="2019-03" db="EMBL/GenBank/DDBJ databases">
        <title>Genomic Encyclopedia of Type Strains, Phase IV (KMG-IV): sequencing the most valuable type-strain genomes for metagenomic binning, comparative biology and taxonomic classification.</title>
        <authorList>
            <person name="Goeker M."/>
        </authorList>
    </citation>
    <scope>NUCLEOTIDE SEQUENCE [LARGE SCALE GENOMIC DNA]</scope>
    <source>
        <strain evidence="1 2">DSM 45707</strain>
    </source>
</reference>
<dbReference type="Proteomes" id="UP000294937">
    <property type="component" value="Unassembled WGS sequence"/>
</dbReference>